<dbReference type="InterPro" id="IPR051213">
    <property type="entry name" value="START_lipid_transfer"/>
</dbReference>
<dbReference type="PANTHER" id="PTHR19308:SF14">
    <property type="entry name" value="START DOMAIN-CONTAINING PROTEIN"/>
    <property type="match status" value="1"/>
</dbReference>
<feature type="domain" description="START" evidence="2">
    <location>
        <begin position="22"/>
        <end position="204"/>
    </location>
</feature>
<keyword evidence="4" id="KW-1185">Reference proteome</keyword>
<dbReference type="InterPro" id="IPR002913">
    <property type="entry name" value="START_lipid-bd_dom"/>
</dbReference>
<evidence type="ECO:0000313" key="4">
    <source>
        <dbReference type="Proteomes" id="UP000634667"/>
    </source>
</evidence>
<dbReference type="InterPro" id="IPR023393">
    <property type="entry name" value="START-like_dom_sf"/>
</dbReference>
<reference evidence="4" key="1">
    <citation type="journal article" date="2019" name="Int. J. Syst. Evol. Microbiol.">
        <title>The Global Catalogue of Microorganisms (GCM) 10K type strain sequencing project: providing services to taxonomists for standard genome sequencing and annotation.</title>
        <authorList>
            <consortium name="The Broad Institute Genomics Platform"/>
            <consortium name="The Broad Institute Genome Sequencing Center for Infectious Disease"/>
            <person name="Wu L."/>
            <person name="Ma J."/>
        </authorList>
    </citation>
    <scope>NUCLEOTIDE SEQUENCE [LARGE SCALE GENOMIC DNA]</scope>
    <source>
        <strain evidence="4">KCTC 23723</strain>
    </source>
</reference>
<dbReference type="PIRSF" id="PIRSF039033">
    <property type="entry name" value="START_dom"/>
    <property type="match status" value="1"/>
</dbReference>
<dbReference type="PROSITE" id="PS50848">
    <property type="entry name" value="START"/>
    <property type="match status" value="1"/>
</dbReference>
<evidence type="ECO:0000313" key="3">
    <source>
        <dbReference type="EMBL" id="GGW49853.1"/>
    </source>
</evidence>
<feature type="signal peptide" evidence="1">
    <location>
        <begin position="1"/>
        <end position="20"/>
    </location>
</feature>
<dbReference type="SUPFAM" id="SSF55961">
    <property type="entry name" value="Bet v1-like"/>
    <property type="match status" value="1"/>
</dbReference>
<protein>
    <recommendedName>
        <fullName evidence="2">START domain-containing protein</fullName>
    </recommendedName>
</protein>
<dbReference type="PANTHER" id="PTHR19308">
    <property type="entry name" value="PHOSPHATIDYLCHOLINE TRANSFER PROTEIN"/>
    <property type="match status" value="1"/>
</dbReference>
<organism evidence="3 4">
    <name type="scientific">Alishewanella tabrizica</name>
    <dbReference type="NCBI Taxonomy" id="671278"/>
    <lineage>
        <taxon>Bacteria</taxon>
        <taxon>Pseudomonadati</taxon>
        <taxon>Pseudomonadota</taxon>
        <taxon>Gammaproteobacteria</taxon>
        <taxon>Alteromonadales</taxon>
        <taxon>Alteromonadaceae</taxon>
        <taxon>Alishewanella</taxon>
    </lineage>
</organism>
<dbReference type="EMBL" id="BMYR01000001">
    <property type="protein sequence ID" value="GGW49853.1"/>
    <property type="molecule type" value="Genomic_DNA"/>
</dbReference>
<keyword evidence="1" id="KW-0732">Signal</keyword>
<dbReference type="Proteomes" id="UP000634667">
    <property type="component" value="Unassembled WGS sequence"/>
</dbReference>
<dbReference type="PROSITE" id="PS51257">
    <property type="entry name" value="PROKAR_LIPOPROTEIN"/>
    <property type="match status" value="1"/>
</dbReference>
<proteinExistence type="predicted"/>
<gene>
    <name evidence="3" type="ORF">GCM10008111_02050</name>
</gene>
<name>A0ABQ2WG86_9ALTE</name>
<comment type="caution">
    <text evidence="3">The sequence shown here is derived from an EMBL/GenBank/DDBJ whole genome shotgun (WGS) entry which is preliminary data.</text>
</comment>
<evidence type="ECO:0000256" key="1">
    <source>
        <dbReference type="SAM" id="SignalP"/>
    </source>
</evidence>
<dbReference type="RefSeq" id="WP_189479560.1">
    <property type="nucleotide sequence ID" value="NZ_BMYR01000001.1"/>
</dbReference>
<dbReference type="Gene3D" id="3.30.530.20">
    <property type="match status" value="1"/>
</dbReference>
<evidence type="ECO:0000259" key="2">
    <source>
        <dbReference type="PROSITE" id="PS50848"/>
    </source>
</evidence>
<dbReference type="Pfam" id="PF01852">
    <property type="entry name" value="START"/>
    <property type="match status" value="1"/>
</dbReference>
<accession>A0ABQ2WG86</accession>
<feature type="chain" id="PRO_5046142912" description="START domain-containing protein" evidence="1">
    <location>
        <begin position="21"/>
        <end position="218"/>
    </location>
</feature>
<dbReference type="InterPro" id="IPR028347">
    <property type="entry name" value="START_dom_prot"/>
</dbReference>
<sequence length="218" mass="24656">MRTVCGIFLFLLFSFSCCVAAEEGWQLYQEQPTVRVEYRKNANELLQINASTTVYSSLGAFLHLLEDTANIQNWLVNSERAVILAQPDPYTHIVHTQFKAVWPVSPRDMITHSVWSQHPETGVVTLTVSDMGQQFPVKAGYIRMQRVVGVWTLTPLSAGQVHIEYEGQADPSGRLPQFLTNNVALKSTFQTFEKLATVLVDYQRLYPNLVELVIKPAK</sequence>